<name>A0AAD5CCX9_AMBAR</name>
<dbReference type="GO" id="GO:0004197">
    <property type="term" value="F:cysteine-type endopeptidase activity"/>
    <property type="evidence" value="ECO:0007669"/>
    <property type="project" value="InterPro"/>
</dbReference>
<dbReference type="GO" id="GO:0051307">
    <property type="term" value="P:meiotic chromosome separation"/>
    <property type="evidence" value="ECO:0007669"/>
    <property type="project" value="TreeGrafter"/>
</dbReference>
<evidence type="ECO:0000256" key="1">
    <source>
        <dbReference type="SAM" id="MobiDB-lite"/>
    </source>
</evidence>
<evidence type="ECO:0000313" key="2">
    <source>
        <dbReference type="EMBL" id="KAI7738304.1"/>
    </source>
</evidence>
<gene>
    <name evidence="2" type="ORF">M8C21_012966</name>
</gene>
<feature type="region of interest" description="Disordered" evidence="1">
    <location>
        <begin position="130"/>
        <end position="155"/>
    </location>
</feature>
<organism evidence="2 3">
    <name type="scientific">Ambrosia artemisiifolia</name>
    <name type="common">Common ragweed</name>
    <dbReference type="NCBI Taxonomy" id="4212"/>
    <lineage>
        <taxon>Eukaryota</taxon>
        <taxon>Viridiplantae</taxon>
        <taxon>Streptophyta</taxon>
        <taxon>Embryophyta</taxon>
        <taxon>Tracheophyta</taxon>
        <taxon>Spermatophyta</taxon>
        <taxon>Magnoliopsida</taxon>
        <taxon>eudicotyledons</taxon>
        <taxon>Gunneridae</taxon>
        <taxon>Pentapetalae</taxon>
        <taxon>asterids</taxon>
        <taxon>campanulids</taxon>
        <taxon>Asterales</taxon>
        <taxon>Asteraceae</taxon>
        <taxon>Asteroideae</taxon>
        <taxon>Heliantheae alliance</taxon>
        <taxon>Heliantheae</taxon>
        <taxon>Ambrosia</taxon>
    </lineage>
</organism>
<dbReference type="AlphaFoldDB" id="A0AAD5CCX9"/>
<reference evidence="2" key="1">
    <citation type="submission" date="2022-06" db="EMBL/GenBank/DDBJ databases">
        <title>Uncovering the hologenomic basis of an extraordinary plant invasion.</title>
        <authorList>
            <person name="Bieker V.C."/>
            <person name="Martin M.D."/>
            <person name="Gilbert T."/>
            <person name="Hodgins K."/>
            <person name="Battlay P."/>
            <person name="Petersen B."/>
            <person name="Wilson J."/>
        </authorList>
    </citation>
    <scope>NUCLEOTIDE SEQUENCE</scope>
    <source>
        <strain evidence="2">AA19_3_7</strain>
        <tissue evidence="2">Leaf</tissue>
    </source>
</reference>
<comment type="caution">
    <text evidence="2">The sequence shown here is derived from an EMBL/GenBank/DDBJ whole genome shotgun (WGS) entry which is preliminary data.</text>
</comment>
<feature type="non-terminal residue" evidence="2">
    <location>
        <position position="1"/>
    </location>
</feature>
<dbReference type="GO" id="GO:0072686">
    <property type="term" value="C:mitotic spindle"/>
    <property type="evidence" value="ECO:0007669"/>
    <property type="project" value="TreeGrafter"/>
</dbReference>
<dbReference type="GO" id="GO:0005737">
    <property type="term" value="C:cytoplasm"/>
    <property type="evidence" value="ECO:0007669"/>
    <property type="project" value="TreeGrafter"/>
</dbReference>
<dbReference type="Proteomes" id="UP001206925">
    <property type="component" value="Unassembled WGS sequence"/>
</dbReference>
<accession>A0AAD5CCX9</accession>
<keyword evidence="3" id="KW-1185">Reference proteome</keyword>
<sequence>MLVDSFSLISCLKCKLTLEVTIGKQLGDLFRRRFNSTDVKKLDGLSKAEVFYRSALEKLKLSEWKNCISNPKETISRNTIFCDRVLDDGNEASISSDCGNHEEQEAIQPKVTRRGKKTAISLPQEQRLTSRITRSSKQKNEKAQNELKGAQKPKGHCSYSCGCEVTCVSDEVNCWHCVPSGVMKSAALTSVIQLKWECTRRRLLVKLLIGIGKCLWARGETQRAYDVFLESISVLVNRSTFRPSKFKITFTFLGELIKKNVIGDMFAIEHASLLYTICWFSLRSSCDNGTRNHFCDMSFIPIPVVVSGLKLSFTVCREVPELFQKVSRVLAVLYTLSPSIKTFSMPTSSASSLSESQWASYFHQASLGTHVNYQLFSRLEKQKDQNTLDSD</sequence>
<dbReference type="InterPro" id="IPR005314">
    <property type="entry name" value="Peptidase_C50"/>
</dbReference>
<dbReference type="GO" id="GO:0005634">
    <property type="term" value="C:nucleus"/>
    <property type="evidence" value="ECO:0007669"/>
    <property type="project" value="InterPro"/>
</dbReference>
<dbReference type="EMBL" id="JAMZMK010008835">
    <property type="protein sequence ID" value="KAI7738304.1"/>
    <property type="molecule type" value="Genomic_DNA"/>
</dbReference>
<proteinExistence type="predicted"/>
<protein>
    <submittedName>
        <fullName evidence="2">Uncharacterized protein</fullName>
    </submittedName>
</protein>
<evidence type="ECO:0000313" key="3">
    <source>
        <dbReference type="Proteomes" id="UP001206925"/>
    </source>
</evidence>
<dbReference type="PANTHER" id="PTHR12792">
    <property type="entry name" value="EXTRA SPINDLE POLES 1-RELATED"/>
    <property type="match status" value="1"/>
</dbReference>
<dbReference type="PANTHER" id="PTHR12792:SF0">
    <property type="entry name" value="SEPARIN"/>
    <property type="match status" value="1"/>
</dbReference>
<dbReference type="GO" id="GO:0006508">
    <property type="term" value="P:proteolysis"/>
    <property type="evidence" value="ECO:0007669"/>
    <property type="project" value="InterPro"/>
</dbReference>